<feature type="region of interest" description="Disordered" evidence="1">
    <location>
        <begin position="143"/>
        <end position="183"/>
    </location>
</feature>
<keyword evidence="4" id="KW-1185">Reference proteome</keyword>
<proteinExistence type="predicted"/>
<feature type="domain" description="DUF3616" evidence="2">
    <location>
        <begin position="177"/>
        <end position="387"/>
    </location>
</feature>
<dbReference type="RefSeq" id="WP_272142794.1">
    <property type="nucleotide sequence ID" value="NZ_JAQNDM010000002.1"/>
</dbReference>
<organism evidence="3 4">
    <name type="scientific">Stigmatella ashevillensis</name>
    <dbReference type="NCBI Taxonomy" id="2995309"/>
    <lineage>
        <taxon>Bacteria</taxon>
        <taxon>Pseudomonadati</taxon>
        <taxon>Myxococcota</taxon>
        <taxon>Myxococcia</taxon>
        <taxon>Myxococcales</taxon>
        <taxon>Cystobacterineae</taxon>
        <taxon>Archangiaceae</taxon>
        <taxon>Stigmatella</taxon>
    </lineage>
</organism>
<evidence type="ECO:0000313" key="3">
    <source>
        <dbReference type="EMBL" id="MDC0712656.1"/>
    </source>
</evidence>
<accession>A0ABT5DGK9</accession>
<evidence type="ECO:0000259" key="2">
    <source>
        <dbReference type="Pfam" id="PF12275"/>
    </source>
</evidence>
<reference evidence="3 4" key="1">
    <citation type="submission" date="2022-11" db="EMBL/GenBank/DDBJ databases">
        <title>Minimal conservation of predation-associated metabolite biosynthetic gene clusters underscores biosynthetic potential of Myxococcota including descriptions for ten novel species: Archangium lansinium sp. nov., Myxococcus landrumus sp. nov., Nannocystis bai.</title>
        <authorList>
            <person name="Ahearne A."/>
            <person name="Stevens C."/>
            <person name="Dowd S."/>
        </authorList>
    </citation>
    <scope>NUCLEOTIDE SEQUENCE [LARGE SCALE GENOMIC DNA]</scope>
    <source>
        <strain evidence="3 4">NCWAL01</strain>
    </source>
</reference>
<dbReference type="Proteomes" id="UP001221838">
    <property type="component" value="Unassembled WGS sequence"/>
</dbReference>
<comment type="caution">
    <text evidence="3">The sequence shown here is derived from an EMBL/GenBank/DDBJ whole genome shotgun (WGS) entry which is preliminary data.</text>
</comment>
<feature type="compositionally biased region" description="Basic residues" evidence="1">
    <location>
        <begin position="145"/>
        <end position="154"/>
    </location>
</feature>
<dbReference type="InterPro" id="IPR022060">
    <property type="entry name" value="DUF3616"/>
</dbReference>
<feature type="compositionally biased region" description="Polar residues" evidence="1">
    <location>
        <begin position="170"/>
        <end position="183"/>
    </location>
</feature>
<dbReference type="EMBL" id="JAQNDM010000002">
    <property type="protein sequence ID" value="MDC0712656.1"/>
    <property type="molecule type" value="Genomic_DNA"/>
</dbReference>
<name>A0ABT5DGK9_9BACT</name>
<gene>
    <name evidence="3" type="ORF">POL68_29605</name>
</gene>
<dbReference type="Pfam" id="PF12275">
    <property type="entry name" value="DUF3616"/>
    <property type="match status" value="2"/>
</dbReference>
<evidence type="ECO:0000313" key="4">
    <source>
        <dbReference type="Proteomes" id="UP001221838"/>
    </source>
</evidence>
<sequence>MEAGQLLGRLLLQFDSNAAEVPEDLSAAVRGSDGNLWVAADEAGVVERLTPSEARIYGHHTRFQVADFLDTADRNAEIDIEALDAHADYLWLVGSHSAKRKKPKGKGVADDMARLATVEHSPERFMLARIPFVNGELAVELKTRGASKRSHAAARVKPAQGQERDKGRKTQPTKTPATRSKTSLPGENLLMELLREDPHFGPFLARPAVKGGGALPIPSKDNGLDIEGLVVTDTDRVFLGLRGPVLRGYSALLDMRLADVGNGLLEPKPGRHGARYSKHFLDLDGLGIRELCVHGEDLLVLAGPTLPVQAPIRLFRLRKFQTLRGDSLLKQEKGVLEPLFDIPQSGKQDHAEGVANFSYFGESDSVLVVYDDPAPSRRYGPCGVFADIFRLDF</sequence>
<protein>
    <submittedName>
        <fullName evidence="3">DUF3616 domain-containing protein</fullName>
    </submittedName>
</protein>
<evidence type="ECO:0000256" key="1">
    <source>
        <dbReference type="SAM" id="MobiDB-lite"/>
    </source>
</evidence>
<feature type="domain" description="DUF3616" evidence="2">
    <location>
        <begin position="24"/>
        <end position="160"/>
    </location>
</feature>